<protein>
    <submittedName>
        <fullName evidence="9">Formate-dependent nitrite reductase membrane component NrfD</fullName>
    </submittedName>
</protein>
<sequence length="339" mass="34749">MSEAEVTREGVRRQRPGRDAVPGAEGRRRRPGRRRRRGEPTVVPEAEFGSYYGRPIIKPPTWKAADIAGYLFLGGLAGGSSALAAGAELTGRPALARAAKIGALGAISLSTAALIHDLGRPGRFVNMLRVFKPTSPMSVGSWILLGYGPAAGVAAVTDATGLFRRAGRAATGWSALSGAAVTCYTAVLIADTAVPAWHEAYRELPFVFAGSGAASAAGLGLLAAPVCEAAPARGAALFGAALELAAERRMERRLGPLAEPYRAGRAGLLMRAAKVLTIAGAAGAALPAGRSRAGAALCGAALLAGSACLRFGIFEAGRVSATDPHYTVLAQRSDRKAGR</sequence>
<dbReference type="Proteomes" id="UP000614047">
    <property type="component" value="Unassembled WGS sequence"/>
</dbReference>
<comment type="caution">
    <text evidence="9">The sequence shown here is derived from an EMBL/GenBank/DDBJ whole genome shotgun (WGS) entry which is preliminary data.</text>
</comment>
<dbReference type="RefSeq" id="WP_197015800.1">
    <property type="nucleotide sequence ID" value="NZ_BAABES010000003.1"/>
</dbReference>
<keyword evidence="3" id="KW-1003">Cell membrane</keyword>
<evidence type="ECO:0000256" key="3">
    <source>
        <dbReference type="ARBA" id="ARBA00022475"/>
    </source>
</evidence>
<dbReference type="InterPro" id="IPR052049">
    <property type="entry name" value="Electron_transfer_protein"/>
</dbReference>
<reference evidence="9" key="1">
    <citation type="submission" date="2020-11" db="EMBL/GenBank/DDBJ databases">
        <title>Sequencing the genomes of 1000 actinobacteria strains.</title>
        <authorList>
            <person name="Klenk H.-P."/>
        </authorList>
    </citation>
    <scope>NUCLEOTIDE SEQUENCE</scope>
    <source>
        <strain evidence="9">DSM 43175</strain>
    </source>
</reference>
<comment type="similarity">
    <text evidence="2">Belongs to the NrfD family.</text>
</comment>
<dbReference type="AlphaFoldDB" id="A0A931GPC6"/>
<accession>A0A931GPC6</accession>
<proteinExistence type="inferred from homology"/>
<dbReference type="EMBL" id="JADOUA010000001">
    <property type="protein sequence ID" value="MBG6093785.1"/>
    <property type="molecule type" value="Genomic_DNA"/>
</dbReference>
<keyword evidence="6 8" id="KW-0472">Membrane</keyword>
<keyword evidence="4 8" id="KW-0812">Transmembrane</keyword>
<dbReference type="PANTHER" id="PTHR34856">
    <property type="entry name" value="PROTEIN NRFD"/>
    <property type="match status" value="1"/>
</dbReference>
<feature type="compositionally biased region" description="Basic and acidic residues" evidence="7">
    <location>
        <begin position="1"/>
        <end position="18"/>
    </location>
</feature>
<feature type="transmembrane region" description="Helical" evidence="8">
    <location>
        <begin position="204"/>
        <end position="224"/>
    </location>
</feature>
<keyword evidence="5 8" id="KW-1133">Transmembrane helix</keyword>
<keyword evidence="10" id="KW-1185">Reference proteome</keyword>
<comment type="subcellular location">
    <subcellularLocation>
        <location evidence="1">Cell membrane</location>
        <topology evidence="1">Multi-pass membrane protein</topology>
    </subcellularLocation>
</comment>
<dbReference type="Gene3D" id="1.20.1630.10">
    <property type="entry name" value="Formate dehydrogenase/DMSO reductase domain"/>
    <property type="match status" value="1"/>
</dbReference>
<organism evidence="9 10">
    <name type="scientific">Actinomadura viridis</name>
    <dbReference type="NCBI Taxonomy" id="58110"/>
    <lineage>
        <taxon>Bacteria</taxon>
        <taxon>Bacillati</taxon>
        <taxon>Actinomycetota</taxon>
        <taxon>Actinomycetes</taxon>
        <taxon>Streptosporangiales</taxon>
        <taxon>Thermomonosporaceae</taxon>
        <taxon>Actinomadura</taxon>
    </lineage>
</organism>
<evidence type="ECO:0000256" key="8">
    <source>
        <dbReference type="SAM" id="Phobius"/>
    </source>
</evidence>
<gene>
    <name evidence="9" type="ORF">IW256_007898</name>
</gene>
<evidence type="ECO:0000313" key="10">
    <source>
        <dbReference type="Proteomes" id="UP000614047"/>
    </source>
</evidence>
<evidence type="ECO:0000256" key="4">
    <source>
        <dbReference type="ARBA" id="ARBA00022692"/>
    </source>
</evidence>
<dbReference type="InterPro" id="IPR005614">
    <property type="entry name" value="NrfD-like"/>
</dbReference>
<evidence type="ECO:0000256" key="2">
    <source>
        <dbReference type="ARBA" id="ARBA00008929"/>
    </source>
</evidence>
<evidence type="ECO:0000313" key="9">
    <source>
        <dbReference type="EMBL" id="MBG6093785.1"/>
    </source>
</evidence>
<feature type="compositionally biased region" description="Basic residues" evidence="7">
    <location>
        <begin position="27"/>
        <end position="37"/>
    </location>
</feature>
<feature type="transmembrane region" description="Helical" evidence="8">
    <location>
        <begin position="67"/>
        <end position="89"/>
    </location>
</feature>
<dbReference type="PANTHER" id="PTHR34856:SF2">
    <property type="entry name" value="PROTEIN NRFD"/>
    <property type="match status" value="1"/>
</dbReference>
<feature type="transmembrane region" description="Helical" evidence="8">
    <location>
        <begin position="175"/>
        <end position="198"/>
    </location>
</feature>
<dbReference type="GO" id="GO:0005886">
    <property type="term" value="C:plasma membrane"/>
    <property type="evidence" value="ECO:0007669"/>
    <property type="project" value="UniProtKB-SubCell"/>
</dbReference>
<name>A0A931GPC6_9ACTN</name>
<dbReference type="Pfam" id="PF03916">
    <property type="entry name" value="NrfD"/>
    <property type="match status" value="1"/>
</dbReference>
<evidence type="ECO:0000256" key="6">
    <source>
        <dbReference type="ARBA" id="ARBA00023136"/>
    </source>
</evidence>
<evidence type="ECO:0000256" key="1">
    <source>
        <dbReference type="ARBA" id="ARBA00004651"/>
    </source>
</evidence>
<feature type="region of interest" description="Disordered" evidence="7">
    <location>
        <begin position="1"/>
        <end position="41"/>
    </location>
</feature>
<evidence type="ECO:0000256" key="5">
    <source>
        <dbReference type="ARBA" id="ARBA00022989"/>
    </source>
</evidence>
<evidence type="ECO:0000256" key="7">
    <source>
        <dbReference type="SAM" id="MobiDB-lite"/>
    </source>
</evidence>
<feature type="transmembrane region" description="Helical" evidence="8">
    <location>
        <begin position="139"/>
        <end position="163"/>
    </location>
</feature>